<evidence type="ECO:0000313" key="1">
    <source>
        <dbReference type="EMBL" id="AUZ46554.1"/>
    </source>
</evidence>
<name>A0A2L0RXT0_9PSED</name>
<accession>A0A2L0RXT0</accession>
<dbReference type="EMBL" id="CP018049">
    <property type="protein sequence ID" value="AUZ46554.1"/>
    <property type="molecule type" value="Genomic_DNA"/>
</dbReference>
<dbReference type="RefSeq" id="WP_104503081.1">
    <property type="nucleotide sequence ID" value="NZ_CP018049.1"/>
</dbReference>
<proteinExistence type="predicted"/>
<organism evidence="1 2">
    <name type="scientific">Pseudomonas orientalis</name>
    <dbReference type="NCBI Taxonomy" id="76758"/>
    <lineage>
        <taxon>Bacteria</taxon>
        <taxon>Pseudomonadati</taxon>
        <taxon>Pseudomonadota</taxon>
        <taxon>Gammaproteobacteria</taxon>
        <taxon>Pseudomonadales</taxon>
        <taxon>Pseudomonadaceae</taxon>
        <taxon>Pseudomonas</taxon>
    </lineage>
</organism>
<protein>
    <submittedName>
        <fullName evidence="1">Uncharacterized protein</fullName>
    </submittedName>
</protein>
<dbReference type="AlphaFoldDB" id="A0A2L0RXT0"/>
<dbReference type="Proteomes" id="UP000239888">
    <property type="component" value="Chromosome"/>
</dbReference>
<gene>
    <name evidence="1" type="ORF">BOP93_13445</name>
</gene>
<evidence type="ECO:0000313" key="2">
    <source>
        <dbReference type="Proteomes" id="UP000239888"/>
    </source>
</evidence>
<sequence>MNTFFTVFAAGVMPIMAIVLVVLAYRHNMKKWRARIDAELQTALDELGVSAYTLIVDKLTSPSTDRTADVYRILHDDHDHYFLFMKIGEQPAVLKPLSKERALMAARMNG</sequence>
<dbReference type="KEGG" id="poi:BOP93_13445"/>
<reference evidence="1 2" key="1">
    <citation type="journal article" date="2018" name="Front. Microbiol.">
        <title>Pseudomonas orientalis F9: A Potent Antagonist against Phytopathogens with Phytotoxic Effect in the Apple Flower.</title>
        <authorList>
            <person name="Zengerer V."/>
            <person name="Schmid M."/>
            <person name="Bieri M."/>
            <person name="Muller D.C."/>
            <person name="Remus-Emsermann M.N.P."/>
            <person name="Ahrens C.H."/>
            <person name="Pelludat C."/>
        </authorList>
    </citation>
    <scope>NUCLEOTIDE SEQUENCE [LARGE SCALE GENOMIC DNA]</scope>
    <source>
        <strain evidence="1 2">F9</strain>
    </source>
</reference>